<evidence type="ECO:0000256" key="9">
    <source>
        <dbReference type="ARBA" id="ARBA00048743"/>
    </source>
</evidence>
<dbReference type="InterPro" id="IPR027417">
    <property type="entry name" value="P-loop_NTPase"/>
</dbReference>
<dbReference type="Pfam" id="PF02223">
    <property type="entry name" value="Thymidylate_kin"/>
    <property type="match status" value="1"/>
</dbReference>
<evidence type="ECO:0000256" key="10">
    <source>
        <dbReference type="ARBA" id="ARBA00057735"/>
    </source>
</evidence>
<feature type="binding site" evidence="11">
    <location>
        <begin position="16"/>
        <end position="23"/>
    </location>
    <ligand>
        <name>ATP</name>
        <dbReference type="ChEBI" id="CHEBI:30616"/>
    </ligand>
</feature>
<keyword evidence="6 11" id="KW-0547">Nucleotide-binding</keyword>
<dbReference type="Proteomes" id="UP000051568">
    <property type="component" value="Unassembled WGS sequence"/>
</dbReference>
<keyword evidence="14" id="KW-1185">Reference proteome</keyword>
<dbReference type="PROSITE" id="PS01331">
    <property type="entry name" value="THYMIDYLATE_KINASE"/>
    <property type="match status" value="1"/>
</dbReference>
<dbReference type="InterPro" id="IPR018095">
    <property type="entry name" value="Thymidylate_kin_CS"/>
</dbReference>
<keyword evidence="4 11" id="KW-0808">Transferase</keyword>
<evidence type="ECO:0000256" key="4">
    <source>
        <dbReference type="ARBA" id="ARBA00022679"/>
    </source>
</evidence>
<name>A0A0R2INT4_9LACO</name>
<dbReference type="InterPro" id="IPR018094">
    <property type="entry name" value="Thymidylate_kinase"/>
</dbReference>
<dbReference type="GO" id="GO:0005829">
    <property type="term" value="C:cytosol"/>
    <property type="evidence" value="ECO:0007669"/>
    <property type="project" value="TreeGrafter"/>
</dbReference>
<sequence>MKRDGIVKGKFISFEGPDGAGKTTALNKVVTDLTPVLKDKLVVTREPGGNRISEAIRHIILDRKNTEMDDRTEALLYAAARRQHIVETIQPALDENKLVLCDRYIDSSVAYQGAGRQIGTTEVYQMNLFATGGLLPNLTIYFDVPSEVGLQRIMTHRTDEINRLDVEQLSFHQRVRKSYLEIAKAQPQRIKVIDATKSKDQVVQDVEKIIYAANQEFFN</sequence>
<evidence type="ECO:0000256" key="1">
    <source>
        <dbReference type="ARBA" id="ARBA00009776"/>
    </source>
</evidence>
<evidence type="ECO:0000256" key="6">
    <source>
        <dbReference type="ARBA" id="ARBA00022741"/>
    </source>
</evidence>
<evidence type="ECO:0000256" key="8">
    <source>
        <dbReference type="ARBA" id="ARBA00022840"/>
    </source>
</evidence>
<dbReference type="Gene3D" id="3.40.50.300">
    <property type="entry name" value="P-loop containing nucleotide triphosphate hydrolases"/>
    <property type="match status" value="1"/>
</dbReference>
<organism evidence="13 14">
    <name type="scientific">Pediococcus cellicola</name>
    <dbReference type="NCBI Taxonomy" id="319652"/>
    <lineage>
        <taxon>Bacteria</taxon>
        <taxon>Bacillati</taxon>
        <taxon>Bacillota</taxon>
        <taxon>Bacilli</taxon>
        <taxon>Lactobacillales</taxon>
        <taxon>Lactobacillaceae</taxon>
        <taxon>Pediococcus</taxon>
    </lineage>
</organism>
<evidence type="ECO:0000313" key="14">
    <source>
        <dbReference type="Proteomes" id="UP000051568"/>
    </source>
</evidence>
<dbReference type="GO" id="GO:0005524">
    <property type="term" value="F:ATP binding"/>
    <property type="evidence" value="ECO:0007669"/>
    <property type="project" value="UniProtKB-UniRule"/>
</dbReference>
<keyword evidence="7 11" id="KW-0418">Kinase</keyword>
<comment type="function">
    <text evidence="10 11">Phosphorylation of dTMP to form dTDP in both de novo and salvage pathways of dTTP synthesis.</text>
</comment>
<dbReference type="PATRIC" id="fig|319652.3.peg.1343"/>
<keyword evidence="5 11" id="KW-0545">Nucleotide biosynthesis</keyword>
<dbReference type="PANTHER" id="PTHR10344:SF4">
    <property type="entry name" value="UMP-CMP KINASE 2, MITOCHONDRIAL"/>
    <property type="match status" value="1"/>
</dbReference>
<dbReference type="SUPFAM" id="SSF52540">
    <property type="entry name" value="P-loop containing nucleoside triphosphate hydrolases"/>
    <property type="match status" value="1"/>
</dbReference>
<evidence type="ECO:0000256" key="7">
    <source>
        <dbReference type="ARBA" id="ARBA00022777"/>
    </source>
</evidence>
<dbReference type="GO" id="GO:0006235">
    <property type="term" value="P:dTTP biosynthetic process"/>
    <property type="evidence" value="ECO:0007669"/>
    <property type="project" value="UniProtKB-UniRule"/>
</dbReference>
<dbReference type="EMBL" id="JQBR01000004">
    <property type="protein sequence ID" value="KRN66737.1"/>
    <property type="molecule type" value="Genomic_DNA"/>
</dbReference>
<evidence type="ECO:0000256" key="11">
    <source>
        <dbReference type="HAMAP-Rule" id="MF_00165"/>
    </source>
</evidence>
<evidence type="ECO:0000259" key="12">
    <source>
        <dbReference type="Pfam" id="PF02223"/>
    </source>
</evidence>
<dbReference type="PANTHER" id="PTHR10344">
    <property type="entry name" value="THYMIDYLATE KINASE"/>
    <property type="match status" value="1"/>
</dbReference>
<evidence type="ECO:0000256" key="5">
    <source>
        <dbReference type="ARBA" id="ARBA00022727"/>
    </source>
</evidence>
<dbReference type="STRING" id="319652.IV80_GL001328"/>
<evidence type="ECO:0000256" key="3">
    <source>
        <dbReference type="ARBA" id="ARBA00017144"/>
    </source>
</evidence>
<dbReference type="AlphaFoldDB" id="A0A0R2INT4"/>
<proteinExistence type="inferred from homology"/>
<comment type="catalytic activity">
    <reaction evidence="9 11">
        <text>dTMP + ATP = dTDP + ADP</text>
        <dbReference type="Rhea" id="RHEA:13517"/>
        <dbReference type="ChEBI" id="CHEBI:30616"/>
        <dbReference type="ChEBI" id="CHEBI:58369"/>
        <dbReference type="ChEBI" id="CHEBI:63528"/>
        <dbReference type="ChEBI" id="CHEBI:456216"/>
        <dbReference type="EC" id="2.7.4.9"/>
    </reaction>
</comment>
<gene>
    <name evidence="11" type="primary">tmk</name>
    <name evidence="13" type="ORF">IV80_GL001328</name>
</gene>
<protein>
    <recommendedName>
        <fullName evidence="3 11">Thymidylate kinase</fullName>
        <ecNumber evidence="2 11">2.7.4.9</ecNumber>
    </recommendedName>
    <alternativeName>
        <fullName evidence="11">dTMP kinase</fullName>
    </alternativeName>
</protein>
<evidence type="ECO:0000313" key="13">
    <source>
        <dbReference type="EMBL" id="KRN66737.1"/>
    </source>
</evidence>
<dbReference type="CDD" id="cd01672">
    <property type="entry name" value="TMPK"/>
    <property type="match status" value="1"/>
</dbReference>
<dbReference type="GO" id="GO:0006227">
    <property type="term" value="P:dUDP biosynthetic process"/>
    <property type="evidence" value="ECO:0007669"/>
    <property type="project" value="TreeGrafter"/>
</dbReference>
<feature type="domain" description="Thymidylate kinase-like" evidence="12">
    <location>
        <begin position="14"/>
        <end position="206"/>
    </location>
</feature>
<dbReference type="GO" id="GO:0004798">
    <property type="term" value="F:dTMP kinase activity"/>
    <property type="evidence" value="ECO:0007669"/>
    <property type="project" value="UniProtKB-UniRule"/>
</dbReference>
<dbReference type="GO" id="GO:0006233">
    <property type="term" value="P:dTDP biosynthetic process"/>
    <property type="evidence" value="ECO:0007669"/>
    <property type="project" value="InterPro"/>
</dbReference>
<dbReference type="FunFam" id="3.40.50.300:FF:000225">
    <property type="entry name" value="Thymidylate kinase"/>
    <property type="match status" value="1"/>
</dbReference>
<comment type="similarity">
    <text evidence="1 11">Belongs to the thymidylate kinase family.</text>
</comment>
<accession>A0A0R2INT4</accession>
<evidence type="ECO:0000256" key="2">
    <source>
        <dbReference type="ARBA" id="ARBA00012980"/>
    </source>
</evidence>
<dbReference type="InterPro" id="IPR039430">
    <property type="entry name" value="Thymidylate_kin-like_dom"/>
</dbReference>
<comment type="caution">
    <text evidence="13">The sequence shown here is derived from an EMBL/GenBank/DDBJ whole genome shotgun (WGS) entry which is preliminary data.</text>
</comment>
<dbReference type="EC" id="2.7.4.9" evidence="2 11"/>
<dbReference type="NCBIfam" id="TIGR00041">
    <property type="entry name" value="DTMP_kinase"/>
    <property type="match status" value="1"/>
</dbReference>
<dbReference type="HAMAP" id="MF_00165">
    <property type="entry name" value="Thymidylate_kinase"/>
    <property type="match status" value="1"/>
</dbReference>
<keyword evidence="8 11" id="KW-0067">ATP-binding</keyword>
<reference evidence="13 14" key="1">
    <citation type="journal article" date="2015" name="Genome Announc.">
        <title>Expanding the biotechnology potential of lactobacilli through comparative genomics of 213 strains and associated genera.</title>
        <authorList>
            <person name="Sun Z."/>
            <person name="Harris H.M."/>
            <person name="McCann A."/>
            <person name="Guo C."/>
            <person name="Argimon S."/>
            <person name="Zhang W."/>
            <person name="Yang X."/>
            <person name="Jeffery I.B."/>
            <person name="Cooney J.C."/>
            <person name="Kagawa T.F."/>
            <person name="Liu W."/>
            <person name="Song Y."/>
            <person name="Salvetti E."/>
            <person name="Wrobel A."/>
            <person name="Rasinkangas P."/>
            <person name="Parkhill J."/>
            <person name="Rea M.C."/>
            <person name="O'Sullivan O."/>
            <person name="Ritari J."/>
            <person name="Douillard F.P."/>
            <person name="Paul Ross R."/>
            <person name="Yang R."/>
            <person name="Briner A.E."/>
            <person name="Felis G.E."/>
            <person name="de Vos W.M."/>
            <person name="Barrangou R."/>
            <person name="Klaenhammer T.R."/>
            <person name="Caufield P.W."/>
            <person name="Cui Y."/>
            <person name="Zhang H."/>
            <person name="O'Toole P.W."/>
        </authorList>
    </citation>
    <scope>NUCLEOTIDE SEQUENCE [LARGE SCALE GENOMIC DNA]</scope>
    <source>
        <strain evidence="13 14">DSM 17757</strain>
    </source>
</reference>